<keyword evidence="2" id="KW-1185">Reference proteome</keyword>
<organism evidence="1 2">
    <name type="scientific">Trichonephila clavata</name>
    <name type="common">Joro spider</name>
    <name type="synonym">Nephila clavata</name>
    <dbReference type="NCBI Taxonomy" id="2740835"/>
    <lineage>
        <taxon>Eukaryota</taxon>
        <taxon>Metazoa</taxon>
        <taxon>Ecdysozoa</taxon>
        <taxon>Arthropoda</taxon>
        <taxon>Chelicerata</taxon>
        <taxon>Arachnida</taxon>
        <taxon>Araneae</taxon>
        <taxon>Araneomorphae</taxon>
        <taxon>Entelegynae</taxon>
        <taxon>Araneoidea</taxon>
        <taxon>Nephilidae</taxon>
        <taxon>Trichonephila</taxon>
    </lineage>
</organism>
<evidence type="ECO:0000313" key="2">
    <source>
        <dbReference type="Proteomes" id="UP000887116"/>
    </source>
</evidence>
<dbReference type="OrthoDB" id="10253869at2759"/>
<reference evidence="1" key="1">
    <citation type="submission" date="2020-07" db="EMBL/GenBank/DDBJ databases">
        <title>Multicomponent nature underlies the extraordinary mechanical properties of spider dragline silk.</title>
        <authorList>
            <person name="Kono N."/>
            <person name="Nakamura H."/>
            <person name="Mori M."/>
            <person name="Yoshida Y."/>
            <person name="Ohtoshi R."/>
            <person name="Malay A.D."/>
            <person name="Moran D.A.P."/>
            <person name="Tomita M."/>
            <person name="Numata K."/>
            <person name="Arakawa K."/>
        </authorList>
    </citation>
    <scope>NUCLEOTIDE SEQUENCE</scope>
</reference>
<dbReference type="AlphaFoldDB" id="A0A8X6JC19"/>
<dbReference type="EMBL" id="BMAO01037704">
    <property type="protein sequence ID" value="GFR19553.1"/>
    <property type="molecule type" value="Genomic_DNA"/>
</dbReference>
<dbReference type="Proteomes" id="UP000887116">
    <property type="component" value="Unassembled WGS sequence"/>
</dbReference>
<comment type="caution">
    <text evidence="1">The sequence shown here is derived from an EMBL/GenBank/DDBJ whole genome shotgun (WGS) entry which is preliminary data.</text>
</comment>
<proteinExistence type="predicted"/>
<evidence type="ECO:0000313" key="1">
    <source>
        <dbReference type="EMBL" id="GFR19553.1"/>
    </source>
</evidence>
<dbReference type="GO" id="GO:0030729">
    <property type="term" value="F:acetoacetate-CoA ligase activity"/>
    <property type="evidence" value="ECO:0007669"/>
    <property type="project" value="TreeGrafter"/>
</dbReference>
<accession>A0A8X6JC19</accession>
<gene>
    <name evidence="1" type="primary">X975_19316</name>
    <name evidence="1" type="ORF">TNCT_517891</name>
</gene>
<protein>
    <submittedName>
        <fullName evidence="1">Acetoacetyl-CoA synthetase</fullName>
    </submittedName>
</protein>
<name>A0A8X6JC19_TRICU</name>
<dbReference type="PANTHER" id="PTHR42921">
    <property type="entry name" value="ACETOACETYL-COA SYNTHETASE"/>
    <property type="match status" value="1"/>
</dbReference>
<sequence>MNYRDFKNVQVMWHPDGYVSERRKRFIKHIEDKYHVKLGNYWDLHKWSVENLENLWTEVWDFSELIYSRKYDKVF</sequence>
<dbReference type="PANTHER" id="PTHR42921:SF1">
    <property type="entry name" value="ACETOACETYL-COA SYNTHETASE"/>
    <property type="match status" value="1"/>
</dbReference>